<dbReference type="RefSeq" id="WP_263371862.1">
    <property type="nucleotide sequence ID" value="NZ_JAGSYD010000003.1"/>
</dbReference>
<dbReference type="InterPro" id="IPR048903">
    <property type="entry name" value="MdcG_N"/>
</dbReference>
<feature type="domain" description="Phosphoribosyl-dephospho-CoA transferase MdcG C-terminal" evidence="3">
    <location>
        <begin position="90"/>
        <end position="201"/>
    </location>
</feature>
<keyword evidence="2" id="KW-0548">Nucleotidyltransferase</keyword>
<evidence type="ECO:0000256" key="2">
    <source>
        <dbReference type="ARBA" id="ARBA00022695"/>
    </source>
</evidence>
<dbReference type="Proteomes" id="UP001596391">
    <property type="component" value="Unassembled WGS sequence"/>
</dbReference>
<feature type="domain" description="Phosphoribosyl-dephospho-CoA transferase MdcG N-terminal" evidence="4">
    <location>
        <begin position="7"/>
        <end position="80"/>
    </location>
</feature>
<keyword evidence="6" id="KW-1185">Reference proteome</keyword>
<evidence type="ECO:0000259" key="4">
    <source>
        <dbReference type="Pfam" id="PF20866"/>
    </source>
</evidence>
<dbReference type="InterPro" id="IPR049180">
    <property type="entry name" value="MdcG_C"/>
</dbReference>
<proteinExistence type="predicted"/>
<reference evidence="6" key="1">
    <citation type="journal article" date="2019" name="Int. J. Syst. Evol. Microbiol.">
        <title>The Global Catalogue of Microorganisms (GCM) 10K type strain sequencing project: providing services to taxonomists for standard genome sequencing and annotation.</title>
        <authorList>
            <consortium name="The Broad Institute Genomics Platform"/>
            <consortium name="The Broad Institute Genome Sequencing Center for Infectious Disease"/>
            <person name="Wu L."/>
            <person name="Ma J."/>
        </authorList>
    </citation>
    <scope>NUCLEOTIDE SEQUENCE [LARGE SCALE GENOMIC DNA]</scope>
    <source>
        <strain evidence="6">CGMCC 1.16026</strain>
    </source>
</reference>
<dbReference type="Pfam" id="PF20866">
    <property type="entry name" value="MdcG_N"/>
    <property type="match status" value="1"/>
</dbReference>
<protein>
    <submittedName>
        <fullName evidence="5">Malonate decarboxylase holo-ACP synthase</fullName>
    </submittedName>
</protein>
<evidence type="ECO:0000259" key="3">
    <source>
        <dbReference type="Pfam" id="PF10620"/>
    </source>
</evidence>
<dbReference type="Pfam" id="PF10620">
    <property type="entry name" value="MdcG"/>
    <property type="match status" value="1"/>
</dbReference>
<accession>A0ABW1Z7S3</accession>
<evidence type="ECO:0000313" key="5">
    <source>
        <dbReference type="EMBL" id="MFC6645494.1"/>
    </source>
</evidence>
<name>A0ABW1Z7S3_9BACT</name>
<dbReference type="EMBL" id="JBHSWI010000001">
    <property type="protein sequence ID" value="MFC6645494.1"/>
    <property type="molecule type" value="Genomic_DNA"/>
</dbReference>
<dbReference type="NCBIfam" id="NF002332">
    <property type="entry name" value="PRK01293.1"/>
    <property type="match status" value="1"/>
</dbReference>
<dbReference type="NCBIfam" id="TIGR03135">
    <property type="entry name" value="malonate_mdcG"/>
    <property type="match status" value="1"/>
</dbReference>
<dbReference type="InterPro" id="IPR017557">
    <property type="entry name" value="Holo-ACP_synthase"/>
</dbReference>
<organism evidence="5 6">
    <name type="scientific">Granulicella cerasi</name>
    <dbReference type="NCBI Taxonomy" id="741063"/>
    <lineage>
        <taxon>Bacteria</taxon>
        <taxon>Pseudomonadati</taxon>
        <taxon>Acidobacteriota</taxon>
        <taxon>Terriglobia</taxon>
        <taxon>Terriglobales</taxon>
        <taxon>Acidobacteriaceae</taxon>
        <taxon>Granulicella</taxon>
    </lineage>
</organism>
<evidence type="ECO:0000256" key="1">
    <source>
        <dbReference type="ARBA" id="ARBA00022679"/>
    </source>
</evidence>
<comment type="caution">
    <text evidence="5">The sequence shown here is derived from an EMBL/GenBank/DDBJ whole genome shotgun (WGS) entry which is preliminary data.</text>
</comment>
<sequence>MKQEVRIHDLLQPAAASCVTAENAADQEAINHWLEWAPLVVVRRPGLMQGRIAVGVRGKQRSERYAAWLGLADIEAVHRPQDLRCEDHDPTMPALIALQRLQQRWKELPYAWGPVGSVGFALASGRSTLHAASDLDLLLRLDVPPPNAVWAKLLNDTEDLPCNVDVQVQAPQGSVALAELAANSRKFLLRANEGVRLVRDPWAQ</sequence>
<evidence type="ECO:0000313" key="6">
    <source>
        <dbReference type="Proteomes" id="UP001596391"/>
    </source>
</evidence>
<keyword evidence="1" id="KW-0808">Transferase</keyword>
<gene>
    <name evidence="5" type="ORF">ACFQBQ_07815</name>
</gene>